<dbReference type="PANTHER" id="PTHR31683:SF208">
    <property type="entry name" value="PECTATE LYASE"/>
    <property type="match status" value="1"/>
</dbReference>
<name>A0A7J9ET47_9ROSI</name>
<evidence type="ECO:0000313" key="2">
    <source>
        <dbReference type="Proteomes" id="UP000593568"/>
    </source>
</evidence>
<gene>
    <name evidence="1" type="ORF">Gotri_011228</name>
</gene>
<organism evidence="1 2">
    <name type="scientific">Gossypium trilobum</name>
    <dbReference type="NCBI Taxonomy" id="34281"/>
    <lineage>
        <taxon>Eukaryota</taxon>
        <taxon>Viridiplantae</taxon>
        <taxon>Streptophyta</taxon>
        <taxon>Embryophyta</taxon>
        <taxon>Tracheophyta</taxon>
        <taxon>Spermatophyta</taxon>
        <taxon>Magnoliopsida</taxon>
        <taxon>eudicotyledons</taxon>
        <taxon>Gunneridae</taxon>
        <taxon>Pentapetalae</taxon>
        <taxon>rosids</taxon>
        <taxon>malvids</taxon>
        <taxon>Malvales</taxon>
        <taxon>Malvaceae</taxon>
        <taxon>Malvoideae</taxon>
        <taxon>Gossypium</taxon>
    </lineage>
</organism>
<dbReference type="SUPFAM" id="SSF51126">
    <property type="entry name" value="Pectin lyase-like"/>
    <property type="match status" value="1"/>
</dbReference>
<evidence type="ECO:0000313" key="1">
    <source>
        <dbReference type="EMBL" id="MBA0776203.1"/>
    </source>
</evidence>
<accession>A0A7J9ET47</accession>
<proteinExistence type="predicted"/>
<comment type="caution">
    <text evidence="1">The sequence shown here is derived from an EMBL/GenBank/DDBJ whole genome shotgun (WGS) entry which is preliminary data.</text>
</comment>
<dbReference type="PANTHER" id="PTHR31683">
    <property type="entry name" value="PECTATE LYASE 18-RELATED"/>
    <property type="match status" value="1"/>
</dbReference>
<dbReference type="AlphaFoldDB" id="A0A7J9ET47"/>
<reference evidence="1 2" key="1">
    <citation type="journal article" date="2019" name="Genome Biol. Evol.">
        <title>Insights into the evolution of the New World diploid cottons (Gossypium, subgenus Houzingenia) based on genome sequencing.</title>
        <authorList>
            <person name="Grover C.E."/>
            <person name="Arick M.A. 2nd"/>
            <person name="Thrash A."/>
            <person name="Conover J.L."/>
            <person name="Sanders W.S."/>
            <person name="Peterson D.G."/>
            <person name="Frelichowski J.E."/>
            <person name="Scheffler J.A."/>
            <person name="Scheffler B.E."/>
            <person name="Wendel J.F."/>
        </authorList>
    </citation>
    <scope>NUCLEOTIDE SEQUENCE [LARGE SCALE GENOMIC DNA]</scope>
    <source>
        <strain evidence="1">8</strain>
        <tissue evidence="1">Leaf</tissue>
    </source>
</reference>
<dbReference type="GO" id="GO:0030570">
    <property type="term" value="F:pectate lyase activity"/>
    <property type="evidence" value="ECO:0007669"/>
    <property type="project" value="InterPro"/>
</dbReference>
<dbReference type="InterPro" id="IPR012334">
    <property type="entry name" value="Pectin_lyas_fold"/>
</dbReference>
<dbReference type="Gene3D" id="2.160.20.10">
    <property type="entry name" value="Single-stranded right-handed beta-helix, Pectin lyase-like"/>
    <property type="match status" value="1"/>
</dbReference>
<keyword evidence="2" id="KW-1185">Reference proteome</keyword>
<dbReference type="InterPro" id="IPR045032">
    <property type="entry name" value="PEL"/>
</dbReference>
<sequence length="80" mass="8876">MLFGASDSYSADKKMQVTVALNHFGKGLVERMPRCRFGDSKRQHSGRIGNGYHRVTTSRTVPSLHHLVIQVPASNLVPTK</sequence>
<protein>
    <submittedName>
        <fullName evidence="1">Uncharacterized protein</fullName>
    </submittedName>
</protein>
<dbReference type="InterPro" id="IPR011050">
    <property type="entry name" value="Pectin_lyase_fold/virulence"/>
</dbReference>
<dbReference type="EMBL" id="JABEZW010000009">
    <property type="protein sequence ID" value="MBA0776203.1"/>
    <property type="molecule type" value="Genomic_DNA"/>
</dbReference>
<dbReference type="Proteomes" id="UP000593568">
    <property type="component" value="Unassembled WGS sequence"/>
</dbReference>